<evidence type="ECO:0000256" key="6">
    <source>
        <dbReference type="ARBA" id="ARBA00023136"/>
    </source>
</evidence>
<evidence type="ECO:0000256" key="3">
    <source>
        <dbReference type="ARBA" id="ARBA00022475"/>
    </source>
</evidence>
<dbReference type="InterPro" id="IPR050189">
    <property type="entry name" value="MFS_Efflux_Transporters"/>
</dbReference>
<dbReference type="InterPro" id="IPR020846">
    <property type="entry name" value="MFS_dom"/>
</dbReference>
<feature type="transmembrane region" description="Helical" evidence="7">
    <location>
        <begin position="204"/>
        <end position="223"/>
    </location>
</feature>
<feature type="domain" description="Major facilitator superfamily (MFS) profile" evidence="8">
    <location>
        <begin position="8"/>
        <end position="384"/>
    </location>
</feature>
<dbReference type="Proteomes" id="UP000653358">
    <property type="component" value="Unassembled WGS sequence"/>
</dbReference>
<comment type="caution">
    <text evidence="9">The sequence shown here is derived from an EMBL/GenBank/DDBJ whole genome shotgun (WGS) entry which is preliminary data.</text>
</comment>
<feature type="transmembrane region" description="Helical" evidence="7">
    <location>
        <begin position="360"/>
        <end position="379"/>
    </location>
</feature>
<reference evidence="9 10" key="1">
    <citation type="journal article" date="2020" name="mSystems">
        <title>Defining Genomic and Predicted Metabolic Features of the Acetobacterium Genus.</title>
        <authorList>
            <person name="Ross D.E."/>
            <person name="Marshall C.W."/>
            <person name="Gulliver D."/>
            <person name="May H.D."/>
            <person name="Norman R.S."/>
        </authorList>
    </citation>
    <scope>NUCLEOTIDE SEQUENCE [LARGE SCALE GENOMIC DNA]</scope>
    <source>
        <strain evidence="9 10">DSM 9173</strain>
    </source>
</reference>
<dbReference type="Pfam" id="PF07690">
    <property type="entry name" value="MFS_1"/>
    <property type="match status" value="1"/>
</dbReference>
<feature type="transmembrane region" description="Helical" evidence="7">
    <location>
        <begin position="271"/>
        <end position="293"/>
    </location>
</feature>
<dbReference type="PANTHER" id="PTHR43124">
    <property type="entry name" value="PURINE EFFLUX PUMP PBUE"/>
    <property type="match status" value="1"/>
</dbReference>
<name>A0ABR6WMU8_9FIRM</name>
<dbReference type="InterPro" id="IPR036259">
    <property type="entry name" value="MFS_trans_sf"/>
</dbReference>
<keyword evidence="10" id="KW-1185">Reference proteome</keyword>
<accession>A0ABR6WMU8</accession>
<evidence type="ECO:0000256" key="2">
    <source>
        <dbReference type="ARBA" id="ARBA00022448"/>
    </source>
</evidence>
<evidence type="ECO:0000256" key="5">
    <source>
        <dbReference type="ARBA" id="ARBA00022989"/>
    </source>
</evidence>
<gene>
    <name evidence="9" type="ORF">GH807_10410</name>
</gene>
<sequence length="394" mass="41736">MTQKNSTLSAVAIMSLFFLTMGVGTITPALNSIMQAFPNLSVSTIYLTSTLPSLLCIPATLIAGAIAGNKVKFKTLSIIGILLFLVGGIAPAFANDFTVILIERAVFGIGLGIMSPIGNALIIGLYDDNPRAKMMGLGTILMNVGGVILQFAGGLLAGISWNYAFYAHAFGIISLLLVIFFLPEPNKIEQPIGVTKQKVKIKSSVWLIAILFGCVMFLDYPLLMGMSTFLANNGFGGPAVAAVVLVFFTVGGIIAGMIFSNVFKLAKRFTISFGLFAFTLGYVLVLFTGNIIMITIGTALVGIGFSILFPAVMMIIGMVSEPQAVPICVSIVLAIMNAFAFLTTYWIALIGSITGNAIEGPMFAAMIMATVAGVIFLFIDPFPKTGNMPQPQDE</sequence>
<feature type="transmembrane region" description="Helical" evidence="7">
    <location>
        <begin position="106"/>
        <end position="126"/>
    </location>
</feature>
<evidence type="ECO:0000259" key="8">
    <source>
        <dbReference type="PROSITE" id="PS50850"/>
    </source>
</evidence>
<feature type="transmembrane region" description="Helical" evidence="7">
    <location>
        <begin position="40"/>
        <end position="63"/>
    </location>
</feature>
<organism evidence="9 10">
    <name type="scientific">Acetobacterium tundrae</name>
    <dbReference type="NCBI Taxonomy" id="132932"/>
    <lineage>
        <taxon>Bacteria</taxon>
        <taxon>Bacillati</taxon>
        <taxon>Bacillota</taxon>
        <taxon>Clostridia</taxon>
        <taxon>Eubacteriales</taxon>
        <taxon>Eubacteriaceae</taxon>
        <taxon>Acetobacterium</taxon>
    </lineage>
</organism>
<keyword evidence="5 7" id="KW-1133">Transmembrane helix</keyword>
<evidence type="ECO:0000256" key="4">
    <source>
        <dbReference type="ARBA" id="ARBA00022692"/>
    </source>
</evidence>
<evidence type="ECO:0000313" key="9">
    <source>
        <dbReference type="EMBL" id="MBC3797457.1"/>
    </source>
</evidence>
<feature type="transmembrane region" description="Helical" evidence="7">
    <location>
        <begin position="75"/>
        <end position="94"/>
    </location>
</feature>
<dbReference type="PANTHER" id="PTHR43124:SF3">
    <property type="entry name" value="CHLORAMPHENICOL EFFLUX PUMP RV0191"/>
    <property type="match status" value="1"/>
</dbReference>
<keyword evidence="2" id="KW-0813">Transport</keyword>
<feature type="transmembrane region" description="Helical" evidence="7">
    <location>
        <begin position="165"/>
        <end position="183"/>
    </location>
</feature>
<evidence type="ECO:0000256" key="1">
    <source>
        <dbReference type="ARBA" id="ARBA00004651"/>
    </source>
</evidence>
<keyword evidence="6 7" id="KW-0472">Membrane</keyword>
<feature type="transmembrane region" description="Helical" evidence="7">
    <location>
        <begin position="235"/>
        <end position="259"/>
    </location>
</feature>
<keyword evidence="3" id="KW-1003">Cell membrane</keyword>
<evidence type="ECO:0000256" key="7">
    <source>
        <dbReference type="SAM" id="Phobius"/>
    </source>
</evidence>
<comment type="subcellular location">
    <subcellularLocation>
        <location evidence="1">Cell membrane</location>
        <topology evidence="1">Multi-pass membrane protein</topology>
    </subcellularLocation>
</comment>
<dbReference type="InterPro" id="IPR011701">
    <property type="entry name" value="MFS"/>
</dbReference>
<protein>
    <submittedName>
        <fullName evidence="9">MFS transporter</fullName>
    </submittedName>
</protein>
<evidence type="ECO:0000313" key="10">
    <source>
        <dbReference type="Proteomes" id="UP000653358"/>
    </source>
</evidence>
<keyword evidence="4 7" id="KW-0812">Transmembrane</keyword>
<dbReference type="PROSITE" id="PS50850">
    <property type="entry name" value="MFS"/>
    <property type="match status" value="1"/>
</dbReference>
<dbReference type="SUPFAM" id="SSF103473">
    <property type="entry name" value="MFS general substrate transporter"/>
    <property type="match status" value="1"/>
</dbReference>
<feature type="transmembrane region" description="Helical" evidence="7">
    <location>
        <begin position="299"/>
        <end position="320"/>
    </location>
</feature>
<dbReference type="EMBL" id="WJBB01000011">
    <property type="protein sequence ID" value="MBC3797457.1"/>
    <property type="molecule type" value="Genomic_DNA"/>
</dbReference>
<feature type="transmembrane region" description="Helical" evidence="7">
    <location>
        <begin position="327"/>
        <end position="348"/>
    </location>
</feature>
<dbReference type="RefSeq" id="WP_148603548.1">
    <property type="nucleotide sequence ID" value="NZ_RXYB01000009.1"/>
</dbReference>
<feature type="transmembrane region" description="Helical" evidence="7">
    <location>
        <begin position="138"/>
        <end position="159"/>
    </location>
</feature>
<dbReference type="Gene3D" id="1.20.1250.20">
    <property type="entry name" value="MFS general substrate transporter like domains"/>
    <property type="match status" value="1"/>
</dbReference>
<proteinExistence type="predicted"/>